<comment type="caution">
    <text evidence="3">The sequence shown here is derived from an EMBL/GenBank/DDBJ whole genome shotgun (WGS) entry which is preliminary data.</text>
</comment>
<evidence type="ECO:0000313" key="4">
    <source>
        <dbReference type="Proteomes" id="UP000034539"/>
    </source>
</evidence>
<evidence type="ECO:0000313" key="3">
    <source>
        <dbReference type="EMBL" id="KKR32129.1"/>
    </source>
</evidence>
<dbReference type="SUPFAM" id="SSF51735">
    <property type="entry name" value="NAD(P)-binding Rossmann-fold domains"/>
    <property type="match status" value="1"/>
</dbReference>
<dbReference type="PANTHER" id="PTHR42687">
    <property type="entry name" value="L-THREONINE 3-DEHYDROGENASE"/>
    <property type="match status" value="1"/>
</dbReference>
<sequence length="319" mass="35633">MKEKILVTGAFGLVGTDLVIELKKKYGQDNIITLSHNTLSPGFEGIVENGDVRDPQGLDKTIKKYGISQVYHLAGLLSVGSEKDPNLAWDVNLGGLKNVLDVAVAHKLKVFWPSSIAAFGSTTPKNMTPQHTILESTTMYGVNKVSGELLCRYYNLRYGLDVRSLRYPGLTGYKAPPGNGTTEYSVHIFYGAIQEKHYTCFLSEDTVLPMMYIDDAIKGTMDLMEASSDKLSVRTSYNFAAISFAPLDIVNEIKKLIPEFTCDFLPDQRQKIADSWPKTIDDSVARNDWGWKPEYDLEKMTKVMLEKLKEKLGKNAEVI</sequence>
<reference evidence="3 4" key="1">
    <citation type="journal article" date="2015" name="Nature">
        <title>rRNA introns, odd ribosomes, and small enigmatic genomes across a large radiation of phyla.</title>
        <authorList>
            <person name="Brown C.T."/>
            <person name="Hug L.A."/>
            <person name="Thomas B.C."/>
            <person name="Sharon I."/>
            <person name="Castelle C.J."/>
            <person name="Singh A."/>
            <person name="Wilkins M.J."/>
            <person name="Williams K.H."/>
            <person name="Banfield J.F."/>
        </authorList>
    </citation>
    <scope>NUCLEOTIDE SEQUENCE [LARGE SCALE GENOMIC DNA]</scope>
</reference>
<dbReference type="Gene3D" id="3.40.50.720">
    <property type="entry name" value="NAD(P)-binding Rossmann-like Domain"/>
    <property type="match status" value="1"/>
</dbReference>
<accession>A0A0G0PVF4</accession>
<dbReference type="AlphaFoldDB" id="A0A0G0PVF4"/>
<dbReference type="Proteomes" id="UP000034539">
    <property type="component" value="Unassembled WGS sequence"/>
</dbReference>
<dbReference type="InterPro" id="IPR051225">
    <property type="entry name" value="NAD(P)_epim/dehydratase"/>
</dbReference>
<gene>
    <name evidence="3" type="ORF">UT63_C0051G0011</name>
</gene>
<dbReference type="PANTHER" id="PTHR42687:SF1">
    <property type="entry name" value="L-THREONINE 3-DEHYDROGENASE, MITOCHONDRIAL"/>
    <property type="match status" value="1"/>
</dbReference>
<proteinExistence type="inferred from homology"/>
<feature type="domain" description="NAD-dependent epimerase/dehydratase" evidence="2">
    <location>
        <begin position="5"/>
        <end position="228"/>
    </location>
</feature>
<name>A0A0G0PVF4_9BACT</name>
<organism evidence="3 4">
    <name type="scientific">Candidatus Gottesmanbacteria bacterium GW2011_GWC2_39_8</name>
    <dbReference type="NCBI Taxonomy" id="1618450"/>
    <lineage>
        <taxon>Bacteria</taxon>
        <taxon>Candidatus Gottesmaniibacteriota</taxon>
    </lineage>
</organism>
<dbReference type="InterPro" id="IPR001509">
    <property type="entry name" value="Epimerase_deHydtase"/>
</dbReference>
<dbReference type="PATRIC" id="fig|1618450.3.peg.985"/>
<protein>
    <submittedName>
        <fullName evidence="3">NAD-dependent epimerase/dehydratase</fullName>
    </submittedName>
</protein>
<dbReference type="EMBL" id="LBXN01000051">
    <property type="protein sequence ID" value="KKR32129.1"/>
    <property type="molecule type" value="Genomic_DNA"/>
</dbReference>
<evidence type="ECO:0000256" key="1">
    <source>
        <dbReference type="ARBA" id="ARBA00007637"/>
    </source>
</evidence>
<comment type="similarity">
    <text evidence="1">Belongs to the NAD(P)-dependent epimerase/dehydratase family.</text>
</comment>
<evidence type="ECO:0000259" key="2">
    <source>
        <dbReference type="Pfam" id="PF01370"/>
    </source>
</evidence>
<dbReference type="Pfam" id="PF01370">
    <property type="entry name" value="Epimerase"/>
    <property type="match status" value="1"/>
</dbReference>
<dbReference type="GO" id="GO:0006567">
    <property type="term" value="P:L-threonine catabolic process"/>
    <property type="evidence" value="ECO:0007669"/>
    <property type="project" value="TreeGrafter"/>
</dbReference>
<dbReference type="GO" id="GO:0008743">
    <property type="term" value="F:L-threonine 3-dehydrogenase activity"/>
    <property type="evidence" value="ECO:0007669"/>
    <property type="project" value="TreeGrafter"/>
</dbReference>
<dbReference type="InterPro" id="IPR036291">
    <property type="entry name" value="NAD(P)-bd_dom_sf"/>
</dbReference>